<evidence type="ECO:0000256" key="2">
    <source>
        <dbReference type="ARBA" id="ARBA00004216"/>
    </source>
</evidence>
<dbReference type="PANTHER" id="PTHR45994:SF1">
    <property type="entry name" value="FI21225P1"/>
    <property type="match status" value="1"/>
</dbReference>
<dbReference type="PROSITE" id="PS50005">
    <property type="entry name" value="TPR"/>
    <property type="match status" value="1"/>
</dbReference>
<dbReference type="Gene3D" id="1.25.10.10">
    <property type="entry name" value="Leucine-rich Repeat Variant"/>
    <property type="match status" value="3"/>
</dbReference>
<accession>A0ABQ9G148</accession>
<dbReference type="InterPro" id="IPR011990">
    <property type="entry name" value="TPR-like_helical_dom_sf"/>
</dbReference>
<keyword evidence="5" id="KW-0217">Developmental protein</keyword>
<dbReference type="InterPro" id="IPR019734">
    <property type="entry name" value="TPR_rpt"/>
</dbReference>
<reference evidence="13 14" key="1">
    <citation type="submission" date="2022-12" db="EMBL/GenBank/DDBJ databases">
        <title>Chromosome-level genome of Tegillarca granosa.</title>
        <authorList>
            <person name="Kim J."/>
        </authorList>
    </citation>
    <scope>NUCLEOTIDE SEQUENCE [LARGE SCALE GENOMIC DNA]</scope>
    <source>
        <strain evidence="13">Teg-2019</strain>
        <tissue evidence="13">Adductor muscle</tissue>
    </source>
</reference>
<dbReference type="InterPro" id="IPR000225">
    <property type="entry name" value="Armadillo"/>
</dbReference>
<dbReference type="EMBL" id="JARBDR010000018">
    <property type="protein sequence ID" value="KAJ8322240.1"/>
    <property type="molecule type" value="Genomic_DNA"/>
</dbReference>
<keyword evidence="14" id="KW-1185">Reference proteome</keyword>
<protein>
    <recommendedName>
        <fullName evidence="4">Protein unc-45 homolog B</fullName>
    </recommendedName>
</protein>
<feature type="repeat" description="TPR" evidence="11">
    <location>
        <begin position="13"/>
        <end position="46"/>
    </location>
</feature>
<evidence type="ECO:0000313" key="13">
    <source>
        <dbReference type="EMBL" id="KAJ8322240.1"/>
    </source>
</evidence>
<dbReference type="InterPro" id="IPR024660">
    <property type="entry name" value="UCS_central_dom"/>
</dbReference>
<gene>
    <name evidence="13" type="ORF">KUTeg_000711</name>
</gene>
<keyword evidence="7" id="KW-0517">Myogenesis</keyword>
<evidence type="ECO:0000256" key="10">
    <source>
        <dbReference type="ARBA" id="ARBA00023186"/>
    </source>
</evidence>
<dbReference type="SUPFAM" id="SSF48371">
    <property type="entry name" value="ARM repeat"/>
    <property type="match status" value="2"/>
</dbReference>
<proteinExistence type="predicted"/>
<dbReference type="InterPro" id="IPR016024">
    <property type="entry name" value="ARM-type_fold"/>
</dbReference>
<feature type="domain" description="UNC-45/Cro1/She4 central" evidence="12">
    <location>
        <begin position="331"/>
        <end position="426"/>
    </location>
</feature>
<keyword evidence="8" id="KW-0221">Differentiation</keyword>
<name>A0ABQ9G148_TEGGR</name>
<evidence type="ECO:0000256" key="1">
    <source>
        <dbReference type="ARBA" id="ARBA00004161"/>
    </source>
</evidence>
<evidence type="ECO:0000256" key="8">
    <source>
        <dbReference type="ARBA" id="ARBA00022782"/>
    </source>
</evidence>
<comment type="caution">
    <text evidence="13">The sequence shown here is derived from an EMBL/GenBank/DDBJ whole genome shotgun (WGS) entry which is preliminary data.</text>
</comment>
<dbReference type="SMART" id="SM00185">
    <property type="entry name" value="ARM"/>
    <property type="match status" value="3"/>
</dbReference>
<dbReference type="PANTHER" id="PTHR45994">
    <property type="entry name" value="FI21225P1"/>
    <property type="match status" value="1"/>
</dbReference>
<keyword evidence="10" id="KW-0143">Chaperone</keyword>
<sequence>MYNIEQNSRIMDPSILKEEGNQHFKNGNFDDALSCYTKALEISELKDADRAVILKNRSACHLKQQCYQSAADDASASLEIVPNDPKSLYRRCQAYEQLGNVEDAYRDAAALLKVDPKNSAIQPILKRLNPIIQDKVKEQNSTASKAVNNLVVLAREEAGAKFIVEQSGIEKLKGLLDSKDPEIVQAGIRVLACLSNKSKPRCLLIESEIGIPKICLLIGSPNEDVSTSAAHLLQNLITYITEIHLYQEKVKAYNEMRKQGDPCRYPQFEQDEEQKKFVNETFTLLIKMLQNSKVSAYGRDSAMELLMKNVTRKDGVQWTKHFLDTDDEIFESKVEAVKAISTLLQGPYDVGSVMLSFEGVTDIMFALAKSDVPYHQQVAVEAIVHSASKKDKCAGILSNAVPILKKLFKEAEDSIKVRALVGLCKLGSYGGSDASTKPMAEGSTLTLAKACRKFLTNPSKDIDLRRWATEGLAFLTLDADVKEELINDTDALKSLIDVAAKAEKNILYPAATVFVNLTNSFDKPDIMPEMIELAKFSKQHIPEEHKKDKPEAVKERVHKLAKNNVVSAMVTLSNTDSPNSREQLSRVYLALSTEEDLRGLIIQQGGGKSLLQLALDKNTDAGMIHAAQALAKLTITMNPQTAFPGQRVYEIVRPLLSLLHIDRTALQNFEALMALTNVASVSDSLRKRIISEKGIAKIEHYMFEEHEMLRRASTECLCNMIMNEEYRKRFLEENDLVKLWTLFCGESEDPLLVKAASGGLAMLTQEPKICQKVLDVKPWYEILLSLAVNENAEIQHRGCYIISNMIDAGKDVAEKVIEGQMLEVLMAVSILQEPEREKAKKCVSEALDKALSYGLIEPSQTAPKPS</sequence>
<evidence type="ECO:0000256" key="9">
    <source>
        <dbReference type="ARBA" id="ARBA00022803"/>
    </source>
</evidence>
<dbReference type="SMART" id="SM00028">
    <property type="entry name" value="TPR"/>
    <property type="match status" value="3"/>
</dbReference>
<dbReference type="SUPFAM" id="SSF48452">
    <property type="entry name" value="TPR-like"/>
    <property type="match status" value="1"/>
</dbReference>
<keyword evidence="9 11" id="KW-0802">TPR repeat</keyword>
<dbReference type="Pfam" id="PF11701">
    <property type="entry name" value="UNC45-central"/>
    <property type="match status" value="1"/>
</dbReference>
<evidence type="ECO:0000259" key="12">
    <source>
        <dbReference type="Pfam" id="PF11701"/>
    </source>
</evidence>
<evidence type="ECO:0000256" key="4">
    <source>
        <dbReference type="ARBA" id="ARBA00020768"/>
    </source>
</evidence>
<evidence type="ECO:0000256" key="7">
    <source>
        <dbReference type="ARBA" id="ARBA00022541"/>
    </source>
</evidence>
<organism evidence="13 14">
    <name type="scientific">Tegillarca granosa</name>
    <name type="common">Malaysian cockle</name>
    <name type="synonym">Anadara granosa</name>
    <dbReference type="NCBI Taxonomy" id="220873"/>
    <lineage>
        <taxon>Eukaryota</taxon>
        <taxon>Metazoa</taxon>
        <taxon>Spiralia</taxon>
        <taxon>Lophotrochozoa</taxon>
        <taxon>Mollusca</taxon>
        <taxon>Bivalvia</taxon>
        <taxon>Autobranchia</taxon>
        <taxon>Pteriomorphia</taxon>
        <taxon>Arcoida</taxon>
        <taxon>Arcoidea</taxon>
        <taxon>Arcidae</taxon>
        <taxon>Tegillarca</taxon>
    </lineage>
</organism>
<dbReference type="InterPro" id="IPR011989">
    <property type="entry name" value="ARM-like"/>
</dbReference>
<dbReference type="Proteomes" id="UP001217089">
    <property type="component" value="Unassembled WGS sequence"/>
</dbReference>
<evidence type="ECO:0000256" key="11">
    <source>
        <dbReference type="PROSITE-ProRule" id="PRU00339"/>
    </source>
</evidence>
<evidence type="ECO:0000256" key="5">
    <source>
        <dbReference type="ARBA" id="ARBA00022473"/>
    </source>
</evidence>
<evidence type="ECO:0000256" key="3">
    <source>
        <dbReference type="ARBA" id="ARBA00004556"/>
    </source>
</evidence>
<evidence type="ECO:0000313" key="14">
    <source>
        <dbReference type="Proteomes" id="UP001217089"/>
    </source>
</evidence>
<dbReference type="Gene3D" id="1.25.40.10">
    <property type="entry name" value="Tetratricopeptide repeat domain"/>
    <property type="match status" value="1"/>
</dbReference>
<keyword evidence="6" id="KW-0963">Cytoplasm</keyword>
<evidence type="ECO:0000256" key="6">
    <source>
        <dbReference type="ARBA" id="ARBA00022490"/>
    </source>
</evidence>
<comment type="subcellular location">
    <subcellularLocation>
        <location evidence="1">Cytoplasm</location>
        <location evidence="1">Myofibril</location>
        <location evidence="1">Sarcomere</location>
        <location evidence="1">A band</location>
    </subcellularLocation>
    <subcellularLocation>
        <location evidence="2">Cytoplasm</location>
        <location evidence="2">Myofibril</location>
        <location evidence="2">Sarcomere</location>
        <location evidence="2">Z line</location>
    </subcellularLocation>
    <subcellularLocation>
        <location evidence="3">Cytoplasm</location>
        <location evidence="3">Perinuclear region</location>
    </subcellularLocation>
</comment>